<evidence type="ECO:0000256" key="1">
    <source>
        <dbReference type="ARBA" id="ARBA00004613"/>
    </source>
</evidence>
<accession>A0AAV5W2E9</accession>
<evidence type="ECO:0000256" key="6">
    <source>
        <dbReference type="ARBA" id="ARBA00023054"/>
    </source>
</evidence>
<evidence type="ECO:0000313" key="8">
    <source>
        <dbReference type="EMBL" id="GMT24878.1"/>
    </source>
</evidence>
<keyword evidence="7" id="KW-0446">Lipid-binding</keyword>
<comment type="subcellular location">
    <subcellularLocation>
        <location evidence="1">Secreted</location>
    </subcellularLocation>
</comment>
<evidence type="ECO:0000256" key="3">
    <source>
        <dbReference type="ARBA" id="ARBA00017453"/>
    </source>
</evidence>
<evidence type="ECO:0000256" key="4">
    <source>
        <dbReference type="ARBA" id="ARBA00022525"/>
    </source>
</evidence>
<sequence length="344" mass="40323">QIKTSPLENKDIEFDLKHLGAIAKRNTYDFTKKSEFFNVVRSKVPKLHHMFTTRSNYFMKLASTAPEEAKEFAYNINNLMRNAFHEIFNYPEDEHETNGKIVRKMGLKYKQLSREAKKDLDRFFCIKNILVWLMGEMKEERPPGQYFYEVVGLNVDRIMDLTDSKSSPEELKKELKKEAEKYRITTQEYIDTCADIISELSAIGQVEWKEEWNLSKSESLNETEAWRLDIRNEILRKSPSRFYGNFSKQRDIFVSRIAQITEQPREFAQLTDNTWIDYIIDSIIGDKKAAIVNAGRKMSTALKSVSDESKSELERVFCISRTISHFTGRNETVDSYFSQISKEE</sequence>
<proteinExistence type="inferred from homology"/>
<dbReference type="PANTHER" id="PTHR31418">
    <property type="entry name" value="FATTY-ACID AND RETINOL-BINDING PROTEIN 1"/>
    <property type="match status" value="1"/>
</dbReference>
<comment type="caution">
    <text evidence="8">The sequence shown here is derived from an EMBL/GenBank/DDBJ whole genome shotgun (WGS) entry which is preliminary data.</text>
</comment>
<organism evidence="8 9">
    <name type="scientific">Pristionchus fissidentatus</name>
    <dbReference type="NCBI Taxonomy" id="1538716"/>
    <lineage>
        <taxon>Eukaryota</taxon>
        <taxon>Metazoa</taxon>
        <taxon>Ecdysozoa</taxon>
        <taxon>Nematoda</taxon>
        <taxon>Chromadorea</taxon>
        <taxon>Rhabditida</taxon>
        <taxon>Rhabditina</taxon>
        <taxon>Diplogasteromorpha</taxon>
        <taxon>Diplogasteroidea</taxon>
        <taxon>Neodiplogasteridae</taxon>
        <taxon>Pristionchus</taxon>
    </lineage>
</organism>
<dbReference type="Proteomes" id="UP001432322">
    <property type="component" value="Unassembled WGS sequence"/>
</dbReference>
<gene>
    <name evidence="8" type="ORF">PFISCL1PPCAC_16175</name>
</gene>
<name>A0AAV5W2E9_9BILA</name>
<evidence type="ECO:0000256" key="2">
    <source>
        <dbReference type="ARBA" id="ARBA00006648"/>
    </source>
</evidence>
<keyword evidence="4" id="KW-0964">Secreted</keyword>
<keyword evidence="9" id="KW-1185">Reference proteome</keyword>
<dbReference type="GO" id="GO:0008289">
    <property type="term" value="F:lipid binding"/>
    <property type="evidence" value="ECO:0007669"/>
    <property type="project" value="UniProtKB-KW"/>
</dbReference>
<evidence type="ECO:0000256" key="7">
    <source>
        <dbReference type="ARBA" id="ARBA00023121"/>
    </source>
</evidence>
<evidence type="ECO:0000313" key="9">
    <source>
        <dbReference type="Proteomes" id="UP001432322"/>
    </source>
</evidence>
<feature type="non-terminal residue" evidence="8">
    <location>
        <position position="1"/>
    </location>
</feature>
<dbReference type="AlphaFoldDB" id="A0AAV5W2E9"/>
<dbReference type="GO" id="GO:0005576">
    <property type="term" value="C:extracellular region"/>
    <property type="evidence" value="ECO:0007669"/>
    <property type="project" value="UniProtKB-SubCell"/>
</dbReference>
<dbReference type="Gene3D" id="1.20.120.1100">
    <property type="match status" value="1"/>
</dbReference>
<comment type="similarity">
    <text evidence="2">Belongs to the fatty-acid and retinol-binding protein (FARBP) family.</text>
</comment>
<protein>
    <recommendedName>
        <fullName evidence="3">Fatty-acid and retinol-binding protein 1</fullName>
    </recommendedName>
</protein>
<reference evidence="8" key="1">
    <citation type="submission" date="2023-10" db="EMBL/GenBank/DDBJ databases">
        <title>Genome assembly of Pristionchus species.</title>
        <authorList>
            <person name="Yoshida K."/>
            <person name="Sommer R.J."/>
        </authorList>
    </citation>
    <scope>NUCLEOTIDE SEQUENCE</scope>
    <source>
        <strain evidence="8">RS5133</strain>
    </source>
</reference>
<dbReference type="EMBL" id="BTSY01000004">
    <property type="protein sequence ID" value="GMT24878.1"/>
    <property type="molecule type" value="Genomic_DNA"/>
</dbReference>
<keyword evidence="6" id="KW-0175">Coiled coil</keyword>
<dbReference type="InterPro" id="IPR008632">
    <property type="entry name" value="Gp-FAR-1"/>
</dbReference>
<keyword evidence="5" id="KW-0732">Signal</keyword>
<dbReference type="PANTHER" id="PTHR31418:SF7">
    <property type="entry name" value="FATTY-ACID AND RETINOL-BINDING PROTEIN 1"/>
    <property type="match status" value="1"/>
</dbReference>
<evidence type="ECO:0000256" key="5">
    <source>
        <dbReference type="ARBA" id="ARBA00022729"/>
    </source>
</evidence>